<dbReference type="HAMAP" id="MF_01071">
    <property type="entry name" value="UPF0266"/>
    <property type="match status" value="1"/>
</dbReference>
<evidence type="ECO:0000256" key="6">
    <source>
        <dbReference type="ARBA" id="ARBA00023136"/>
    </source>
</evidence>
<dbReference type="OrthoDB" id="2360740at2"/>
<dbReference type="PIRSF" id="PIRSF020687">
    <property type="entry name" value="UCP020687"/>
    <property type="match status" value="1"/>
</dbReference>
<comment type="subcellular location">
    <subcellularLocation>
        <location evidence="1 7">Cell membrane</location>
        <topology evidence="1 7">Multi-pass membrane protein</topology>
    </subcellularLocation>
</comment>
<evidence type="ECO:0000256" key="1">
    <source>
        <dbReference type="ARBA" id="ARBA00004651"/>
    </source>
</evidence>
<keyword evidence="5 7" id="KW-1133">Transmembrane helix</keyword>
<keyword evidence="3 7" id="KW-1003">Cell membrane</keyword>
<organism evidence="8 9">
    <name type="scientific">Jejubacter calystegiae</name>
    <dbReference type="NCBI Taxonomy" id="2579935"/>
    <lineage>
        <taxon>Bacteria</taxon>
        <taxon>Pseudomonadati</taxon>
        <taxon>Pseudomonadota</taxon>
        <taxon>Gammaproteobacteria</taxon>
        <taxon>Enterobacterales</taxon>
        <taxon>Enterobacteriaceae</taxon>
        <taxon>Jejubacter</taxon>
    </lineage>
</organism>
<evidence type="ECO:0000256" key="3">
    <source>
        <dbReference type="ARBA" id="ARBA00022475"/>
    </source>
</evidence>
<evidence type="ECO:0000256" key="2">
    <source>
        <dbReference type="ARBA" id="ARBA00009962"/>
    </source>
</evidence>
<dbReference type="GO" id="GO:0005886">
    <property type="term" value="C:plasma membrane"/>
    <property type="evidence" value="ECO:0007669"/>
    <property type="project" value="UniProtKB-SubCell"/>
</dbReference>
<dbReference type="InterPro" id="IPR009328">
    <property type="entry name" value="DUF986"/>
</dbReference>
<proteinExistence type="inferred from homology"/>
<keyword evidence="4 7" id="KW-0812">Transmembrane</keyword>
<feature type="transmembrane region" description="Helical" evidence="7">
    <location>
        <begin position="69"/>
        <end position="87"/>
    </location>
</feature>
<keyword evidence="6 7" id="KW-0472">Membrane</keyword>
<reference evidence="8 9" key="1">
    <citation type="submission" date="2019-05" db="EMBL/GenBank/DDBJ databases">
        <title>Complete genome sequence of Izhakiella calystegiae KSNA2, an endophyte isolated from beach morning glory (Calystegia soldanella).</title>
        <authorList>
            <person name="Jiang L."/>
            <person name="Jeong J.C."/>
            <person name="Kim C.Y."/>
            <person name="Kim D.H."/>
            <person name="Kim S.W."/>
            <person name="Lee j."/>
        </authorList>
    </citation>
    <scope>NUCLEOTIDE SEQUENCE [LARGE SCALE GENOMIC DNA]</scope>
    <source>
        <strain evidence="8 9">KSNA2</strain>
    </source>
</reference>
<dbReference type="KEGG" id="izh:FEM41_19675"/>
<accession>A0A4P8YLN4</accession>
<evidence type="ECO:0000256" key="5">
    <source>
        <dbReference type="ARBA" id="ARBA00022989"/>
    </source>
</evidence>
<dbReference type="EMBL" id="CP040428">
    <property type="protein sequence ID" value="QCT21710.1"/>
    <property type="molecule type" value="Genomic_DNA"/>
</dbReference>
<protein>
    <recommendedName>
        <fullName evidence="7">UPF0266 membrane protein FEM41_19675</fullName>
    </recommendedName>
</protein>
<evidence type="ECO:0000256" key="4">
    <source>
        <dbReference type="ARBA" id="ARBA00022692"/>
    </source>
</evidence>
<comment type="similarity">
    <text evidence="2 7">Belongs to the UPF0266 family.</text>
</comment>
<evidence type="ECO:0000256" key="7">
    <source>
        <dbReference type="HAMAP-Rule" id="MF_01071"/>
    </source>
</evidence>
<dbReference type="AlphaFoldDB" id="A0A4P8YLN4"/>
<name>A0A4P8YLN4_9ENTR</name>
<evidence type="ECO:0000313" key="9">
    <source>
        <dbReference type="Proteomes" id="UP000302163"/>
    </source>
</evidence>
<dbReference type="RefSeq" id="WP_138097866.1">
    <property type="nucleotide sequence ID" value="NZ_CP040428.1"/>
</dbReference>
<dbReference type="NCBIfam" id="NF002791">
    <property type="entry name" value="PRK02913.1"/>
    <property type="match status" value="1"/>
</dbReference>
<dbReference type="Proteomes" id="UP000302163">
    <property type="component" value="Chromosome"/>
</dbReference>
<evidence type="ECO:0000313" key="8">
    <source>
        <dbReference type="EMBL" id="QCT21710.1"/>
    </source>
</evidence>
<feature type="transmembrane region" description="Helical" evidence="7">
    <location>
        <begin position="6"/>
        <end position="24"/>
    </location>
</feature>
<feature type="transmembrane region" description="Helical" evidence="7">
    <location>
        <begin position="45"/>
        <end position="63"/>
    </location>
</feature>
<sequence>MGLTDIILIVLIALMLGWALWVEIVPERRRGRTQLKVPLLRRSPVDTAIFTALLAILVYNNLVNHGTLLTTWLLCGTALLAIYIGWLRTPWLRFKIGGFFYGPVWISYQRISGMNLSEDGVLVVQLKKQRLLIRVRNIDDLEAIYKIMLRGQ</sequence>
<dbReference type="Pfam" id="PF06173">
    <property type="entry name" value="DUF986"/>
    <property type="match status" value="1"/>
</dbReference>
<gene>
    <name evidence="8" type="ORF">FEM41_19675</name>
</gene>
<keyword evidence="9" id="KW-1185">Reference proteome</keyword>